<reference evidence="3 4" key="1">
    <citation type="journal article" date="2020" name="bioRxiv">
        <title>Metabolic contributions of an alphaproteobacterial endosymbiont in the apicomplexan Cardiosporidium cionae.</title>
        <authorList>
            <person name="Hunter E.S."/>
            <person name="Paight C.J."/>
            <person name="Lane C.E."/>
        </authorList>
    </citation>
    <scope>NUCLEOTIDE SEQUENCE [LARGE SCALE GENOMIC DNA]</scope>
    <source>
        <strain evidence="3">ESH_2018</strain>
    </source>
</reference>
<name>A0ABQ7JBM7_9APIC</name>
<keyword evidence="1" id="KW-0812">Transmembrane</keyword>
<feature type="transmembrane region" description="Helical" evidence="1">
    <location>
        <begin position="199"/>
        <end position="221"/>
    </location>
</feature>
<dbReference type="PROSITE" id="PS50857">
    <property type="entry name" value="COX2_CUA"/>
    <property type="match status" value="1"/>
</dbReference>
<comment type="caution">
    <text evidence="3">The sequence shown here is derived from an EMBL/GenBank/DDBJ whole genome shotgun (WGS) entry which is preliminary data.</text>
</comment>
<accession>A0ABQ7JBM7</accession>
<dbReference type="PRINTS" id="PR01166">
    <property type="entry name" value="CYCOXIDASEII"/>
</dbReference>
<dbReference type="EMBL" id="JADAQX010000185">
    <property type="protein sequence ID" value="KAF8821398.1"/>
    <property type="molecule type" value="Genomic_DNA"/>
</dbReference>
<keyword evidence="1" id="KW-0472">Membrane</keyword>
<evidence type="ECO:0000313" key="3">
    <source>
        <dbReference type="EMBL" id="KAF8821398.1"/>
    </source>
</evidence>
<dbReference type="Proteomes" id="UP000823046">
    <property type="component" value="Unassembled WGS sequence"/>
</dbReference>
<evidence type="ECO:0000313" key="4">
    <source>
        <dbReference type="Proteomes" id="UP000823046"/>
    </source>
</evidence>
<proteinExistence type="predicted"/>
<organism evidence="3 4">
    <name type="scientific">Cardiosporidium cionae</name>
    <dbReference type="NCBI Taxonomy" id="476202"/>
    <lineage>
        <taxon>Eukaryota</taxon>
        <taxon>Sar</taxon>
        <taxon>Alveolata</taxon>
        <taxon>Apicomplexa</taxon>
        <taxon>Aconoidasida</taxon>
        <taxon>Nephromycida</taxon>
        <taxon>Cardiosporidium</taxon>
    </lineage>
</organism>
<dbReference type="InterPro" id="IPR002429">
    <property type="entry name" value="CcO_II-like_C"/>
</dbReference>
<feature type="domain" description="Cytochrome oxidase subunit II copper A binding" evidence="2">
    <location>
        <begin position="227"/>
        <end position="254"/>
    </location>
</feature>
<keyword evidence="4" id="KW-1185">Reference proteome</keyword>
<gene>
    <name evidence="3" type="ORF">IE077_002084</name>
</gene>
<keyword evidence="1" id="KW-1133">Transmembrane helix</keyword>
<evidence type="ECO:0000259" key="2">
    <source>
        <dbReference type="PROSITE" id="PS50857"/>
    </source>
</evidence>
<evidence type="ECO:0000256" key="1">
    <source>
        <dbReference type="SAM" id="Phobius"/>
    </source>
</evidence>
<sequence>MALRIMGFNSPFGRFSCFTSSSMHSLLLPVGRLERRCWHSCLWDTSFKQGPAYHLQFACMLSARGLSSSSSSKDVAAHVSTSNSDHDVSAHHDEKIGFYHMPAADHAEDSHHGDPRQHLWEDGTTKWGLSSDHFHWYDVYRGTPEQLTTTVNGVKMLKGVETRPLDELYCVSQDNMPFWPRTRLNFWGNHSLGLKAEFLFFWIPTLIIASLAIPCLTMVYMNDETVFNTMTIKVVGRQWYWIYEVESPPEDEEE</sequence>
<protein>
    <submittedName>
        <fullName evidence="3">Cytochrome C oxidase subunit IIa</fullName>
    </submittedName>
</protein>